<reference evidence="2 3" key="1">
    <citation type="submission" date="2018-09" db="EMBL/GenBank/DDBJ databases">
        <title>The draft genome of Acinetobacter spp. strains.</title>
        <authorList>
            <person name="Qin J."/>
            <person name="Feng Y."/>
            <person name="Zong Z."/>
        </authorList>
    </citation>
    <scope>NUCLEOTIDE SEQUENCE [LARGE SCALE GENOMIC DNA]</scope>
    <source>
        <strain evidence="2 3">WCHAc060002</strain>
    </source>
</reference>
<dbReference type="AlphaFoldDB" id="A0A3A8GLR8"/>
<proteinExistence type="predicted"/>
<dbReference type="Gene3D" id="2.30.130.30">
    <property type="entry name" value="Hypothetical protein"/>
    <property type="match status" value="1"/>
</dbReference>
<evidence type="ECO:0000259" key="1">
    <source>
        <dbReference type="Pfam" id="PF04266"/>
    </source>
</evidence>
<dbReference type="SUPFAM" id="SSF88697">
    <property type="entry name" value="PUA domain-like"/>
    <property type="match status" value="1"/>
</dbReference>
<evidence type="ECO:0000313" key="3">
    <source>
        <dbReference type="Proteomes" id="UP000281084"/>
    </source>
</evidence>
<accession>A0A3A8GLR8</accession>
<dbReference type="InterPro" id="IPR007374">
    <property type="entry name" value="ASCH_domain"/>
</dbReference>
<feature type="domain" description="ASCH" evidence="1">
    <location>
        <begin position="7"/>
        <end position="95"/>
    </location>
</feature>
<comment type="caution">
    <text evidence="2">The sequence shown here is derived from an EMBL/GenBank/DDBJ whole genome shotgun (WGS) entry which is preliminary data.</text>
</comment>
<gene>
    <name evidence="2" type="ORF">D7V64_06025</name>
</gene>
<dbReference type="Proteomes" id="UP000281084">
    <property type="component" value="Unassembled WGS sequence"/>
</dbReference>
<dbReference type="InterPro" id="IPR015947">
    <property type="entry name" value="PUA-like_sf"/>
</dbReference>
<dbReference type="RefSeq" id="WP_120367164.1">
    <property type="nucleotide sequence ID" value="NZ_RAXZ01000005.1"/>
</dbReference>
<dbReference type="EMBL" id="RAXZ01000005">
    <property type="protein sequence ID" value="RKG53963.1"/>
    <property type="molecule type" value="Genomic_DNA"/>
</dbReference>
<dbReference type="Pfam" id="PF04266">
    <property type="entry name" value="ASCH"/>
    <property type="match status" value="1"/>
</dbReference>
<organism evidence="2 3">
    <name type="scientific">Acinetobacter cumulans</name>
    <dbReference type="NCBI Taxonomy" id="2136182"/>
    <lineage>
        <taxon>Bacteria</taxon>
        <taxon>Pseudomonadati</taxon>
        <taxon>Pseudomonadota</taxon>
        <taxon>Gammaproteobacteria</taxon>
        <taxon>Moraxellales</taxon>
        <taxon>Moraxellaceae</taxon>
        <taxon>Acinetobacter</taxon>
    </lineage>
</organism>
<name>A0A3A8GLR8_9GAMM</name>
<sequence length="119" mass="13797">MQTYFALSIVAPAGQKIVNGLKTLEVRRWRPEQLPLKNLVIVENQHFLHQEGAEEMGHAIAIVDVREVHAWTEDEIEPAQASYWEAGYWAWTLENIRPIATIQPQIAKRKIYLIEMDHP</sequence>
<protein>
    <submittedName>
        <fullName evidence="2">ASCH domain-containing protein</fullName>
    </submittedName>
</protein>
<evidence type="ECO:0000313" key="2">
    <source>
        <dbReference type="EMBL" id="RKG53963.1"/>
    </source>
</evidence>